<proteinExistence type="predicted"/>
<evidence type="ECO:0000313" key="2">
    <source>
        <dbReference type="EMBL" id="MSS59693.1"/>
    </source>
</evidence>
<dbReference type="AlphaFoldDB" id="A0A7X2NV24"/>
<name>A0A7X2NV24_9FIRM</name>
<dbReference type="Proteomes" id="UP000461880">
    <property type="component" value="Unassembled WGS sequence"/>
</dbReference>
<keyword evidence="1" id="KW-0472">Membrane</keyword>
<dbReference type="EMBL" id="VUMN01000044">
    <property type="protein sequence ID" value="MSS59693.1"/>
    <property type="molecule type" value="Genomic_DNA"/>
</dbReference>
<dbReference type="RefSeq" id="WP_154505917.1">
    <property type="nucleotide sequence ID" value="NZ_VUMN01000044.1"/>
</dbReference>
<evidence type="ECO:0000313" key="3">
    <source>
        <dbReference type="Proteomes" id="UP000461880"/>
    </source>
</evidence>
<feature type="transmembrane region" description="Helical" evidence="1">
    <location>
        <begin position="136"/>
        <end position="157"/>
    </location>
</feature>
<gene>
    <name evidence="2" type="ORF">FYJ51_12395</name>
</gene>
<keyword evidence="3" id="KW-1185">Reference proteome</keyword>
<keyword evidence="1" id="KW-1133">Transmembrane helix</keyword>
<protein>
    <recommendedName>
        <fullName evidence="4">DUF3592 domain-containing protein</fullName>
    </recommendedName>
</protein>
<comment type="caution">
    <text evidence="2">The sequence shown here is derived from an EMBL/GenBank/DDBJ whole genome shotgun (WGS) entry which is preliminary data.</text>
</comment>
<evidence type="ECO:0000256" key="1">
    <source>
        <dbReference type="SAM" id="Phobius"/>
    </source>
</evidence>
<feature type="transmembrane region" description="Helical" evidence="1">
    <location>
        <begin position="246"/>
        <end position="265"/>
    </location>
</feature>
<sequence length="266" mass="29711">MSIESLFLVLIGVLLLAAGVSSLDSVLRFRKPDSSYEGTVLASTLRTQIDEKERLIQRYYSLDTNYTDEKGARKTAGIRSTEQYYPGDPIRLMRQNNVLYPYIRSGTDTLSSIFLILSGVMMVITELLYVHVSMKAASLGLAGVFACLAVSLFRSWYRDSRLHLIPEEGTISELLCYREEKQERTIFRTNTWYPVITYERDGRSYSFLSRNGEKSSTSFKVGKKVSFFFDPEAHCVLEKKAGPGTIAAAGVMAAIAAYGLIATLIG</sequence>
<evidence type="ECO:0008006" key="4">
    <source>
        <dbReference type="Google" id="ProtNLM"/>
    </source>
</evidence>
<feature type="transmembrane region" description="Helical" evidence="1">
    <location>
        <begin position="109"/>
        <end position="129"/>
    </location>
</feature>
<reference evidence="2 3" key="1">
    <citation type="submission" date="2019-08" db="EMBL/GenBank/DDBJ databases">
        <title>In-depth cultivation of the pig gut microbiome towards novel bacterial diversity and tailored functional studies.</title>
        <authorList>
            <person name="Wylensek D."/>
            <person name="Hitch T.C.A."/>
            <person name="Clavel T."/>
        </authorList>
    </citation>
    <scope>NUCLEOTIDE SEQUENCE [LARGE SCALE GENOMIC DNA]</scope>
    <source>
        <strain evidence="2 3">Oil+RF-744-GAM-WT-6</strain>
    </source>
</reference>
<accession>A0A7X2NV24</accession>
<keyword evidence="1" id="KW-0812">Transmembrane</keyword>
<organism evidence="2 3">
    <name type="scientific">Stecheria intestinalis</name>
    <dbReference type="NCBI Taxonomy" id="2606630"/>
    <lineage>
        <taxon>Bacteria</taxon>
        <taxon>Bacillati</taxon>
        <taxon>Bacillota</taxon>
        <taxon>Erysipelotrichia</taxon>
        <taxon>Erysipelotrichales</taxon>
        <taxon>Erysipelotrichaceae</taxon>
        <taxon>Stecheria</taxon>
    </lineage>
</organism>